<protein>
    <recommendedName>
        <fullName evidence="3">Acyltransferase</fullName>
    </recommendedName>
</protein>
<evidence type="ECO:0000313" key="1">
    <source>
        <dbReference type="EMBL" id="MEJ2887927.1"/>
    </source>
</evidence>
<dbReference type="PANTHER" id="PTHR43300">
    <property type="entry name" value="ACETYLTRANSFERASE"/>
    <property type="match status" value="1"/>
</dbReference>
<dbReference type="SUPFAM" id="SSF51161">
    <property type="entry name" value="Trimeric LpxA-like enzymes"/>
    <property type="match status" value="1"/>
</dbReference>
<keyword evidence="2" id="KW-1185">Reference proteome</keyword>
<dbReference type="Gene3D" id="2.160.10.10">
    <property type="entry name" value="Hexapeptide repeat proteins"/>
    <property type="match status" value="1"/>
</dbReference>
<dbReference type="InterPro" id="IPR050179">
    <property type="entry name" value="Trans_hexapeptide_repeat"/>
</dbReference>
<dbReference type="RefSeq" id="WP_337714417.1">
    <property type="nucleotide sequence ID" value="NZ_JBBEGL010000004.1"/>
</dbReference>
<name>A0ABU8N6A4_9PSEU</name>
<reference evidence="1 2" key="1">
    <citation type="submission" date="2024-03" db="EMBL/GenBank/DDBJ databases">
        <title>Actinomycetospora sp. OC33-EN06, a novel actinomycete isolated from wild orchid (Aerides multiflora).</title>
        <authorList>
            <person name="Suriyachadkun C."/>
        </authorList>
    </citation>
    <scope>NUCLEOTIDE SEQUENCE [LARGE SCALE GENOMIC DNA]</scope>
    <source>
        <strain evidence="1 2">OC33-EN06</strain>
    </source>
</reference>
<accession>A0ABU8N6A4</accession>
<dbReference type="Proteomes" id="UP001370100">
    <property type="component" value="Unassembled WGS sequence"/>
</dbReference>
<organism evidence="1 2">
    <name type="scientific">Actinomycetospora aeridis</name>
    <dbReference type="NCBI Taxonomy" id="3129231"/>
    <lineage>
        <taxon>Bacteria</taxon>
        <taxon>Bacillati</taxon>
        <taxon>Actinomycetota</taxon>
        <taxon>Actinomycetes</taxon>
        <taxon>Pseudonocardiales</taxon>
        <taxon>Pseudonocardiaceae</taxon>
        <taxon>Actinomycetospora</taxon>
    </lineage>
</organism>
<dbReference type="EMBL" id="JBBEGL010000004">
    <property type="protein sequence ID" value="MEJ2887927.1"/>
    <property type="molecule type" value="Genomic_DNA"/>
</dbReference>
<evidence type="ECO:0008006" key="3">
    <source>
        <dbReference type="Google" id="ProtNLM"/>
    </source>
</evidence>
<comment type="caution">
    <text evidence="1">The sequence shown here is derived from an EMBL/GenBank/DDBJ whole genome shotgun (WGS) entry which is preliminary data.</text>
</comment>
<dbReference type="InterPro" id="IPR011004">
    <property type="entry name" value="Trimer_LpxA-like_sf"/>
</dbReference>
<evidence type="ECO:0000313" key="2">
    <source>
        <dbReference type="Proteomes" id="UP001370100"/>
    </source>
</evidence>
<sequence length="239" mass="26155">MARSTRRTVLAVIVLVLGFLPAGRIKNVLLNLAGHSIARSARVHPVILWRVRSLVMGEKAYIGPGNAFRELARVEIGDESEIGQFNWFSAAASYTSERENELAAKFVMEERTGVTSRHYIDCSGGVKICRLGMLGGVRTTILSHSTESRQWVVRGKPVVIGEATLVLSSVLINPGITISEHNVIAGGAVVVRDLDEPGRLYGGVPAKVIGDVSEGEHITRETMRHVPRETARSLLRERR</sequence>
<gene>
    <name evidence="1" type="ORF">WCD41_15815</name>
</gene>
<proteinExistence type="predicted"/>